<gene>
    <name evidence="2" type="ORF">CEXT_37991</name>
</gene>
<keyword evidence="1" id="KW-0812">Transmembrane</keyword>
<keyword evidence="1" id="KW-1133">Transmembrane helix</keyword>
<evidence type="ECO:0000313" key="2">
    <source>
        <dbReference type="EMBL" id="GIY49206.1"/>
    </source>
</evidence>
<evidence type="ECO:0000313" key="3">
    <source>
        <dbReference type="Proteomes" id="UP001054945"/>
    </source>
</evidence>
<proteinExistence type="predicted"/>
<keyword evidence="3" id="KW-1185">Reference proteome</keyword>
<keyword evidence="1" id="KW-0472">Membrane</keyword>
<name>A0AAV4TUL8_CAEEX</name>
<reference evidence="2 3" key="1">
    <citation type="submission" date="2021-06" db="EMBL/GenBank/DDBJ databases">
        <title>Caerostris extrusa draft genome.</title>
        <authorList>
            <person name="Kono N."/>
            <person name="Arakawa K."/>
        </authorList>
    </citation>
    <scope>NUCLEOTIDE SEQUENCE [LARGE SCALE GENOMIC DNA]</scope>
</reference>
<dbReference type="Proteomes" id="UP001054945">
    <property type="component" value="Unassembled WGS sequence"/>
</dbReference>
<dbReference type="EMBL" id="BPLR01011806">
    <property type="protein sequence ID" value="GIY49206.1"/>
    <property type="molecule type" value="Genomic_DNA"/>
</dbReference>
<organism evidence="2 3">
    <name type="scientific">Caerostris extrusa</name>
    <name type="common">Bark spider</name>
    <name type="synonym">Caerostris bankana</name>
    <dbReference type="NCBI Taxonomy" id="172846"/>
    <lineage>
        <taxon>Eukaryota</taxon>
        <taxon>Metazoa</taxon>
        <taxon>Ecdysozoa</taxon>
        <taxon>Arthropoda</taxon>
        <taxon>Chelicerata</taxon>
        <taxon>Arachnida</taxon>
        <taxon>Araneae</taxon>
        <taxon>Araneomorphae</taxon>
        <taxon>Entelegynae</taxon>
        <taxon>Araneoidea</taxon>
        <taxon>Araneidae</taxon>
        <taxon>Caerostris</taxon>
    </lineage>
</organism>
<protein>
    <submittedName>
        <fullName evidence="2">Uncharacterized protein</fullName>
    </submittedName>
</protein>
<dbReference type="AlphaFoldDB" id="A0AAV4TUL8"/>
<evidence type="ECO:0000256" key="1">
    <source>
        <dbReference type="SAM" id="Phobius"/>
    </source>
</evidence>
<comment type="caution">
    <text evidence="2">The sequence shown here is derived from an EMBL/GenBank/DDBJ whole genome shotgun (WGS) entry which is preliminary data.</text>
</comment>
<accession>A0AAV4TUL8</accession>
<feature type="transmembrane region" description="Helical" evidence="1">
    <location>
        <begin position="71"/>
        <end position="91"/>
    </location>
</feature>
<sequence length="168" mass="18735">MVQFVVGLDTQDHRRLDELQALLSNPNLPATFETANWSSCIDIKIASVALLPSYHNCRTAHRKGRQQKMAAVMYSLLFVSIGFSLASFLAAEDLKAKQDPLPKSSLLADNASHEFFQRIRRQVFSTQGVTKPFCDMFGCYGCTPPKGSKCCAGFKYDAKAKKCREVFV</sequence>